<dbReference type="Pfam" id="PF13561">
    <property type="entry name" value="adh_short_C2"/>
    <property type="match status" value="1"/>
</dbReference>
<evidence type="ECO:0000256" key="1">
    <source>
        <dbReference type="ARBA" id="ARBA00006484"/>
    </source>
</evidence>
<name>A0ABT6JAH1_9GAMM</name>
<comment type="caution">
    <text evidence="3">The sequence shown here is derived from an EMBL/GenBank/DDBJ whole genome shotgun (WGS) entry which is preliminary data.</text>
</comment>
<dbReference type="InterPro" id="IPR002347">
    <property type="entry name" value="SDR_fam"/>
</dbReference>
<evidence type="ECO:0000313" key="4">
    <source>
        <dbReference type="Proteomes" id="UP001156940"/>
    </source>
</evidence>
<dbReference type="RefSeq" id="WP_280574804.1">
    <property type="nucleotide sequence ID" value="NZ_JARXRM010000035.1"/>
</dbReference>
<comment type="similarity">
    <text evidence="1">Belongs to the short-chain dehydrogenases/reductases (SDR) family.</text>
</comment>
<dbReference type="EMBL" id="JARXRM010000035">
    <property type="protein sequence ID" value="MDH5823580.1"/>
    <property type="molecule type" value="Genomic_DNA"/>
</dbReference>
<evidence type="ECO:0000256" key="2">
    <source>
        <dbReference type="ARBA" id="ARBA00023002"/>
    </source>
</evidence>
<reference evidence="3 4" key="1">
    <citation type="submission" date="2023-04" db="EMBL/GenBank/DDBJ databases">
        <title>Luteimonas endophyticus RD2P54.</title>
        <authorList>
            <person name="Sun J.-Q."/>
        </authorList>
    </citation>
    <scope>NUCLEOTIDE SEQUENCE [LARGE SCALE GENOMIC DNA]</scope>
    <source>
        <strain evidence="3 4">RD2P54</strain>
    </source>
</reference>
<dbReference type="Gene3D" id="3.40.50.720">
    <property type="entry name" value="NAD(P)-binding Rossmann-like Domain"/>
    <property type="match status" value="1"/>
</dbReference>
<sequence>MLLQNRTATIYGAGGSLGAAVARALAREGARLVLSGHQLDPVERVAAAIRAAGGDAQAARVDALDRDAVDAHVDGIVRRHGALDISFNAIGLQDVQDIPLVDMPLEDFLRPIRIAMQSQFITATAAGRHMKAQGSGVILSLTATPGGTGYPNVGGFGPACCAIESLSRNLASELGPHGVRVVNLRSAGSPDSRVFREAIEQGGDRAAEFIDKLRDDTMLKALSATDDIANAAVFLASDMAARITGVTLDVTCGTTSALNYKIAPVAFVQPGR</sequence>
<dbReference type="PANTHER" id="PTHR43669:SF3">
    <property type="entry name" value="ALCOHOL DEHYDROGENASE, PUTATIVE (AFU_ORTHOLOGUE AFUA_3G03445)-RELATED"/>
    <property type="match status" value="1"/>
</dbReference>
<dbReference type="InterPro" id="IPR036291">
    <property type="entry name" value="NAD(P)-bd_dom_sf"/>
</dbReference>
<proteinExistence type="inferred from homology"/>
<keyword evidence="2" id="KW-0560">Oxidoreductase</keyword>
<keyword evidence="4" id="KW-1185">Reference proteome</keyword>
<evidence type="ECO:0000313" key="3">
    <source>
        <dbReference type="EMBL" id="MDH5823580.1"/>
    </source>
</evidence>
<accession>A0ABT6JAH1</accession>
<dbReference type="PANTHER" id="PTHR43669">
    <property type="entry name" value="5-KETO-D-GLUCONATE 5-REDUCTASE"/>
    <property type="match status" value="1"/>
</dbReference>
<organism evidence="3 4">
    <name type="scientific">Luteimonas endophytica</name>
    <dbReference type="NCBI Taxonomy" id="3042023"/>
    <lineage>
        <taxon>Bacteria</taxon>
        <taxon>Pseudomonadati</taxon>
        <taxon>Pseudomonadota</taxon>
        <taxon>Gammaproteobacteria</taxon>
        <taxon>Lysobacterales</taxon>
        <taxon>Lysobacteraceae</taxon>
        <taxon>Luteimonas</taxon>
    </lineage>
</organism>
<dbReference type="PRINTS" id="PR00081">
    <property type="entry name" value="GDHRDH"/>
</dbReference>
<gene>
    <name evidence="3" type="ORF">QFW77_11340</name>
</gene>
<dbReference type="Proteomes" id="UP001156940">
    <property type="component" value="Unassembled WGS sequence"/>
</dbReference>
<protein>
    <submittedName>
        <fullName evidence="3">SDR family oxidoreductase</fullName>
    </submittedName>
</protein>
<dbReference type="CDD" id="cd05233">
    <property type="entry name" value="SDR_c"/>
    <property type="match status" value="1"/>
</dbReference>
<dbReference type="SUPFAM" id="SSF51735">
    <property type="entry name" value="NAD(P)-binding Rossmann-fold domains"/>
    <property type="match status" value="1"/>
</dbReference>